<dbReference type="Pfam" id="PF05739">
    <property type="entry name" value="SNARE"/>
    <property type="match status" value="1"/>
</dbReference>
<dbReference type="GO" id="GO:0005484">
    <property type="term" value="F:SNAP receptor activity"/>
    <property type="evidence" value="ECO:0007669"/>
    <property type="project" value="TreeGrafter"/>
</dbReference>
<proteinExistence type="predicted"/>
<keyword evidence="2" id="KW-1133">Transmembrane helix</keyword>
<feature type="transmembrane region" description="Helical" evidence="2">
    <location>
        <begin position="324"/>
        <end position="342"/>
    </location>
</feature>
<feature type="compositionally biased region" description="Polar residues" evidence="1">
    <location>
        <begin position="200"/>
        <end position="219"/>
    </location>
</feature>
<feature type="compositionally biased region" description="Polar residues" evidence="1">
    <location>
        <begin position="61"/>
        <end position="72"/>
    </location>
</feature>
<dbReference type="EMBL" id="JAABOA010003403">
    <property type="protein sequence ID" value="KAF9578711.1"/>
    <property type="molecule type" value="Genomic_DNA"/>
</dbReference>
<feature type="region of interest" description="Disordered" evidence="1">
    <location>
        <begin position="47"/>
        <end position="101"/>
    </location>
</feature>
<dbReference type="GO" id="GO:0006886">
    <property type="term" value="P:intracellular protein transport"/>
    <property type="evidence" value="ECO:0007669"/>
    <property type="project" value="TreeGrafter"/>
</dbReference>
<name>A0A9P6KBF4_9FUNG</name>
<dbReference type="InterPro" id="IPR000727">
    <property type="entry name" value="T_SNARE_dom"/>
</dbReference>
<feature type="domain" description="T-SNARE coiled-coil homology" evidence="3">
    <location>
        <begin position="251"/>
        <end position="313"/>
    </location>
</feature>
<evidence type="ECO:0000313" key="4">
    <source>
        <dbReference type="EMBL" id="KAF9578711.1"/>
    </source>
</evidence>
<evidence type="ECO:0000259" key="3">
    <source>
        <dbReference type="PROSITE" id="PS50192"/>
    </source>
</evidence>
<dbReference type="PANTHER" id="PTHR19957:SF38">
    <property type="entry name" value="LD27581P"/>
    <property type="match status" value="1"/>
</dbReference>
<comment type="caution">
    <text evidence="4">The sequence shown here is derived from an EMBL/GenBank/DDBJ whole genome shotgun (WGS) entry which is preliminary data.</text>
</comment>
<protein>
    <recommendedName>
        <fullName evidence="3">t-SNARE coiled-coil homology domain-containing protein</fullName>
    </recommendedName>
</protein>
<feature type="compositionally biased region" description="Low complexity" evidence="1">
    <location>
        <begin position="49"/>
        <end position="59"/>
    </location>
</feature>
<evidence type="ECO:0000256" key="1">
    <source>
        <dbReference type="SAM" id="MobiDB-lite"/>
    </source>
</evidence>
<dbReference type="CDD" id="cd15840">
    <property type="entry name" value="SNARE_Qa"/>
    <property type="match status" value="1"/>
</dbReference>
<dbReference type="SMART" id="SM00397">
    <property type="entry name" value="t_SNARE"/>
    <property type="match status" value="1"/>
</dbReference>
<dbReference type="AlphaFoldDB" id="A0A9P6KBF4"/>
<dbReference type="SUPFAM" id="SSF58038">
    <property type="entry name" value="SNARE fusion complex"/>
    <property type="match status" value="1"/>
</dbReference>
<keyword evidence="2" id="KW-0812">Transmembrane</keyword>
<gene>
    <name evidence="4" type="ORF">BGW38_005370</name>
</gene>
<evidence type="ECO:0000313" key="5">
    <source>
        <dbReference type="Proteomes" id="UP000780801"/>
    </source>
</evidence>
<feature type="non-terminal residue" evidence="4">
    <location>
        <position position="343"/>
    </location>
</feature>
<reference evidence="4" key="1">
    <citation type="journal article" date="2020" name="Fungal Divers.">
        <title>Resolving the Mortierellaceae phylogeny through synthesis of multi-gene phylogenetics and phylogenomics.</title>
        <authorList>
            <person name="Vandepol N."/>
            <person name="Liber J."/>
            <person name="Desiro A."/>
            <person name="Na H."/>
            <person name="Kennedy M."/>
            <person name="Barry K."/>
            <person name="Grigoriev I.V."/>
            <person name="Miller A.N."/>
            <person name="O'Donnell K."/>
            <person name="Stajich J.E."/>
            <person name="Bonito G."/>
        </authorList>
    </citation>
    <scope>NUCLEOTIDE SEQUENCE</scope>
    <source>
        <strain evidence="4">KOD1015</strain>
    </source>
</reference>
<keyword evidence="5" id="KW-1185">Reference proteome</keyword>
<dbReference type="Gene3D" id="1.20.5.110">
    <property type="match status" value="1"/>
</dbReference>
<dbReference type="OrthoDB" id="364348at2759"/>
<organism evidence="4 5">
    <name type="scientific">Lunasporangiospora selenospora</name>
    <dbReference type="NCBI Taxonomy" id="979761"/>
    <lineage>
        <taxon>Eukaryota</taxon>
        <taxon>Fungi</taxon>
        <taxon>Fungi incertae sedis</taxon>
        <taxon>Mucoromycota</taxon>
        <taxon>Mortierellomycotina</taxon>
        <taxon>Mortierellomycetes</taxon>
        <taxon>Mortierellales</taxon>
        <taxon>Mortierellaceae</taxon>
        <taxon>Lunasporangiospora</taxon>
    </lineage>
</organism>
<dbReference type="GO" id="GO:0031201">
    <property type="term" value="C:SNARE complex"/>
    <property type="evidence" value="ECO:0007669"/>
    <property type="project" value="TreeGrafter"/>
</dbReference>
<feature type="region of interest" description="Disordered" evidence="1">
    <location>
        <begin position="200"/>
        <end position="227"/>
    </location>
</feature>
<dbReference type="GO" id="GO:0006906">
    <property type="term" value="P:vesicle fusion"/>
    <property type="evidence" value="ECO:0007669"/>
    <property type="project" value="TreeGrafter"/>
</dbReference>
<dbReference type="GO" id="GO:0048278">
    <property type="term" value="P:vesicle docking"/>
    <property type="evidence" value="ECO:0007669"/>
    <property type="project" value="TreeGrafter"/>
</dbReference>
<accession>A0A9P6KBF4</accession>
<dbReference type="PROSITE" id="PS50192">
    <property type="entry name" value="T_SNARE"/>
    <property type="match status" value="1"/>
</dbReference>
<dbReference type="GO" id="GO:0012505">
    <property type="term" value="C:endomembrane system"/>
    <property type="evidence" value="ECO:0007669"/>
    <property type="project" value="TreeGrafter"/>
</dbReference>
<dbReference type="InterPro" id="IPR045242">
    <property type="entry name" value="Syntaxin"/>
</dbReference>
<keyword evidence="2" id="KW-0472">Membrane</keyword>
<dbReference type="PANTHER" id="PTHR19957">
    <property type="entry name" value="SYNTAXIN"/>
    <property type="match status" value="1"/>
</dbReference>
<dbReference type="Proteomes" id="UP000780801">
    <property type="component" value="Unassembled WGS sequence"/>
</dbReference>
<evidence type="ECO:0000256" key="2">
    <source>
        <dbReference type="SAM" id="Phobius"/>
    </source>
</evidence>
<dbReference type="GO" id="GO:0000149">
    <property type="term" value="F:SNARE binding"/>
    <property type="evidence" value="ECO:0007669"/>
    <property type="project" value="TreeGrafter"/>
</dbReference>
<sequence length="343" mass="38620">LERLVPCLGQRHKDTIELRTNLRVILAGTQDLVKSAHQLVKVLARYHHPPSSSPASYPSNEVHSQRQYQQHEQPPAILPGLRPLPTKSYSDLTPRQQKRQAIEAERQQITTLRRLSSSASHRRLSQLRRSRSDLGDWLDDVSHIAATTAESETGALLATSSLSGNSHGISVNAGYSTFEPNRKSGYGYAMDIHGYPINPDTGTPWSARQPQYSHEQYPSGQGPDHGRELSVQEEQLLREILAVDGELVFQEALLQEREVEILKIEEGMDEVQEMMKELGILVHEQRSGVDFLHDNILQVRGRIQAGQQEVVKASEYHRRSRERLCYLILLISIVGAVVMLALL</sequence>